<dbReference type="InterPro" id="IPR011856">
    <property type="entry name" value="tRNA_endonuc-like_dom_sf"/>
</dbReference>
<dbReference type="PANTHER" id="PTHR30015">
    <property type="entry name" value="MRR RESTRICTION SYSTEM PROTEIN"/>
    <property type="match status" value="1"/>
</dbReference>
<dbReference type="Proteomes" id="UP000197270">
    <property type="component" value="Unassembled WGS sequence"/>
</dbReference>
<evidence type="ECO:0000313" key="3">
    <source>
        <dbReference type="EMBL" id="OWW54736.1"/>
    </source>
</evidence>
<evidence type="ECO:0000313" key="6">
    <source>
        <dbReference type="Proteomes" id="UP000249482"/>
    </source>
</evidence>
<dbReference type="InterPro" id="IPR011335">
    <property type="entry name" value="Restrct_endonuc-II-like"/>
</dbReference>
<dbReference type="Pfam" id="PF04471">
    <property type="entry name" value="Mrr_cat"/>
    <property type="match status" value="1"/>
</dbReference>
<feature type="domain" description="Restriction endonuclease type IV Mrr" evidence="1">
    <location>
        <begin position="270"/>
        <end position="377"/>
    </location>
</feature>
<reference evidence="4 6" key="2">
    <citation type="submission" date="2018-06" db="EMBL/GenBank/DDBJ databases">
        <title>Draft genome sequence of mcr-1-harboring Escherichia coli isolated from wound infection of a hospitalized patient, in Bolivia.</title>
        <authorList>
            <person name="Munoz M.E."/>
            <person name="Moura Q."/>
            <person name="Ventura P.R.M."/>
            <person name="Bustos L.R."/>
            <person name="Ovando B.G."/>
            <person name="Terrazas D.I.V."/>
            <person name="Yarhui N.B."/>
            <person name="Cerdeira L."/>
            <person name="Lincopan N."/>
        </authorList>
    </citation>
    <scope>NUCLEOTIDE SEQUENCE [LARGE SCALE GENOMIC DNA]</scope>
    <source>
        <strain evidence="4 6">EcMLT</strain>
    </source>
</reference>
<dbReference type="GO" id="GO:0015666">
    <property type="term" value="F:restriction endodeoxyribonuclease activity"/>
    <property type="evidence" value="ECO:0007669"/>
    <property type="project" value="TreeGrafter"/>
</dbReference>
<dbReference type="EMBL" id="NHTF01000036">
    <property type="protein sequence ID" value="OWW54736.1"/>
    <property type="molecule type" value="Genomic_DNA"/>
</dbReference>
<evidence type="ECO:0000313" key="5">
    <source>
        <dbReference type="Proteomes" id="UP000197270"/>
    </source>
</evidence>
<dbReference type="RefSeq" id="WP_001384558.1">
    <property type="nucleotide sequence ID" value="NZ_AP025551.1"/>
</dbReference>
<accession>A0A0D0NDH1</accession>
<keyword evidence="4" id="KW-0540">Nuclease</keyword>
<dbReference type="InterPro" id="IPR007560">
    <property type="entry name" value="Restrct_endonuc_IV_Mrr"/>
</dbReference>
<keyword evidence="4" id="KW-0255">Endonuclease</keyword>
<reference evidence="3 5" key="1">
    <citation type="submission" date="2017-05" db="EMBL/GenBank/DDBJ databases">
        <title>Sequencing of Escherichia coli that cause persistent and transient Mastitis.</title>
        <authorList>
            <person name="Thacker T.C."/>
            <person name="Lippolis J.D."/>
            <person name="Brunelle B.W."/>
            <person name="Casey T.A."/>
            <person name="Reinhardt T.A."/>
            <person name="Sacco R.E."/>
            <person name="Holman D.B."/>
        </authorList>
    </citation>
    <scope>NUCLEOTIDE SEQUENCE [LARGE SCALE GENOMIC DNA]</scope>
    <source>
        <strain evidence="3 5">ECA-B</strain>
    </source>
</reference>
<dbReference type="Proteomes" id="UP000249482">
    <property type="component" value="Unassembled WGS sequence"/>
</dbReference>
<dbReference type="AlphaFoldDB" id="A0A0D0NDH1"/>
<organism evidence="4 6">
    <name type="scientific">Escherichia coli</name>
    <dbReference type="NCBI Taxonomy" id="562"/>
    <lineage>
        <taxon>Bacteria</taxon>
        <taxon>Pseudomonadati</taxon>
        <taxon>Pseudomonadota</taxon>
        <taxon>Gammaproteobacteria</taxon>
        <taxon>Enterobacterales</taxon>
        <taxon>Enterobacteriaceae</taxon>
        <taxon>Escherichia</taxon>
    </lineage>
</organism>
<proteinExistence type="predicted"/>
<name>A0A0D0NDH1_ECOLX</name>
<dbReference type="GO" id="GO:0009307">
    <property type="term" value="P:DNA restriction-modification system"/>
    <property type="evidence" value="ECO:0007669"/>
    <property type="project" value="InterPro"/>
</dbReference>
<evidence type="ECO:0000313" key="4">
    <source>
        <dbReference type="EMBL" id="PZT65996.1"/>
    </source>
</evidence>
<evidence type="ECO:0000313" key="7">
    <source>
        <dbReference type="Proteomes" id="UP000533284"/>
    </source>
</evidence>
<protein>
    <submittedName>
        <fullName evidence="4">Restriction endonuclease</fullName>
    </submittedName>
</protein>
<evidence type="ECO:0000313" key="2">
    <source>
        <dbReference type="EMBL" id="EFB1699537.1"/>
    </source>
</evidence>
<dbReference type="PANTHER" id="PTHR30015:SF6">
    <property type="entry name" value="SLL1429 PROTEIN"/>
    <property type="match status" value="1"/>
</dbReference>
<dbReference type="SUPFAM" id="SSF52980">
    <property type="entry name" value="Restriction endonuclease-like"/>
    <property type="match status" value="1"/>
</dbReference>
<sequence length="393" mass="45224">MIYQCDTCSRTTFEVNCPWCSGVSPVKTSAWGSASSTAQAIGIQRMTPLNPSFYPEFQYRSKGVLKDLFGKKKEQTQLNQLLENVLKKYSSLKDPYFTNFIYTSRFSHNNKSEADYSTDNGTYSELQLFREVLVRKGFNELEQLPELLDKLLLTTSFNALYYGFAKEVKRHIKSTFTESLKSWIEEAGTTFRADLSLFLFYIWSNKIEFSSVEFNEKAEATPGVPLVSFDEVKKYLAVCEHIYFDILVDRLATRLEHFNPNKFVTMYLVDAMDGFQFEDFLVEVFQTMGYDVKETKRTQDQGADLFVTRFGKDMVIQAKNYSGSVGNSAVQQVISAKTFYGCDEAMVVTNSYFTRSAKELAESALVRLIDRDELQKYLDDYNQKIIEDFQSNS</sequence>
<dbReference type="Gene3D" id="3.40.1350.10">
    <property type="match status" value="1"/>
</dbReference>
<keyword evidence="4" id="KW-0378">Hydrolase</keyword>
<dbReference type="EMBL" id="AASDBN010000046">
    <property type="protein sequence ID" value="EFB1699537.1"/>
    <property type="molecule type" value="Genomic_DNA"/>
</dbReference>
<dbReference type="InterPro" id="IPR052906">
    <property type="entry name" value="Type_IV_Methyl-Rstrct_Enzyme"/>
</dbReference>
<comment type="caution">
    <text evidence="4">The sequence shown here is derived from an EMBL/GenBank/DDBJ whole genome shotgun (WGS) entry which is preliminary data.</text>
</comment>
<reference evidence="2 7" key="3">
    <citation type="submission" date="2019-06" db="EMBL/GenBank/DDBJ databases">
        <authorList>
            <consortium name="GenomeTrakr network: Whole genome sequencing for foodborne pathogen traceback"/>
        </authorList>
    </citation>
    <scope>NUCLEOTIDE SEQUENCE [LARGE SCALE GENOMIC DNA]</scope>
    <source>
        <strain evidence="2 7">PSU-1847</strain>
    </source>
</reference>
<gene>
    <name evidence="3" type="ORF">CCS08_13270</name>
    <name evidence="4" type="ORF">DNQ45_13120</name>
    <name evidence="2" type="ORF">FJQ40_19345</name>
</gene>
<evidence type="ECO:0000259" key="1">
    <source>
        <dbReference type="Pfam" id="PF04471"/>
    </source>
</evidence>
<dbReference type="Proteomes" id="UP000533284">
    <property type="component" value="Unassembled WGS sequence"/>
</dbReference>
<dbReference type="EMBL" id="QKWZ01000335">
    <property type="protein sequence ID" value="PZT65996.1"/>
    <property type="molecule type" value="Genomic_DNA"/>
</dbReference>
<dbReference type="GO" id="GO:0003677">
    <property type="term" value="F:DNA binding"/>
    <property type="evidence" value="ECO:0007669"/>
    <property type="project" value="InterPro"/>
</dbReference>